<dbReference type="CDD" id="cd06225">
    <property type="entry name" value="HAMP"/>
    <property type="match status" value="1"/>
</dbReference>
<evidence type="ECO:0000313" key="15">
    <source>
        <dbReference type="EMBL" id="ELR63420.1"/>
    </source>
</evidence>
<dbReference type="SUPFAM" id="SSF103190">
    <property type="entry name" value="Sensory domain-like"/>
    <property type="match status" value="1"/>
</dbReference>
<dbReference type="SMART" id="SM00283">
    <property type="entry name" value="MA"/>
    <property type="match status" value="1"/>
</dbReference>
<keyword evidence="5 11" id="KW-0812">Transmembrane</keyword>
<dbReference type="PANTHER" id="PTHR32089:SF117">
    <property type="entry name" value="METHYL ACCEPTING SENSORY TRANSDUCER WITH CACHE_1 SMALL MOLECULE BINDING DOMAIN"/>
    <property type="match status" value="1"/>
</dbReference>
<keyword evidence="3" id="KW-1003">Cell membrane</keyword>
<dbReference type="EMBL" id="AMZO01000041">
    <property type="protein sequence ID" value="ELR63420.1"/>
    <property type="molecule type" value="Genomic_DNA"/>
</dbReference>
<dbReference type="CDD" id="cd12913">
    <property type="entry name" value="PDC1_MCP_like"/>
    <property type="match status" value="1"/>
</dbReference>
<feature type="signal peptide" evidence="12">
    <location>
        <begin position="1"/>
        <end position="28"/>
    </location>
</feature>
<dbReference type="InterPro" id="IPR003660">
    <property type="entry name" value="HAMP_dom"/>
</dbReference>
<keyword evidence="6 11" id="KW-1133">Transmembrane helix</keyword>
<evidence type="ECO:0000256" key="2">
    <source>
        <dbReference type="ARBA" id="ARBA00004651"/>
    </source>
</evidence>
<name>L8J3I2_9GAMM</name>
<evidence type="ECO:0000256" key="10">
    <source>
        <dbReference type="PROSITE-ProRule" id="PRU00284"/>
    </source>
</evidence>
<dbReference type="Pfam" id="PF00015">
    <property type="entry name" value="MCPsignal"/>
    <property type="match status" value="1"/>
</dbReference>
<dbReference type="GO" id="GO:0005886">
    <property type="term" value="C:plasma membrane"/>
    <property type="evidence" value="ECO:0007669"/>
    <property type="project" value="UniProtKB-SubCell"/>
</dbReference>
<protein>
    <submittedName>
        <fullName evidence="15">Methyl-accepting chemotaxis protein</fullName>
    </submittedName>
</protein>
<evidence type="ECO:0000256" key="5">
    <source>
        <dbReference type="ARBA" id="ARBA00022692"/>
    </source>
</evidence>
<dbReference type="SMART" id="SM00304">
    <property type="entry name" value="HAMP"/>
    <property type="match status" value="2"/>
</dbReference>
<keyword evidence="7 11" id="KW-0472">Membrane</keyword>
<evidence type="ECO:0000256" key="6">
    <source>
        <dbReference type="ARBA" id="ARBA00022989"/>
    </source>
</evidence>
<feature type="domain" description="Methyl-accepting transducer" evidence="13">
    <location>
        <begin position="355"/>
        <end position="591"/>
    </location>
</feature>
<dbReference type="CDD" id="cd11386">
    <property type="entry name" value="MCP_signal"/>
    <property type="match status" value="1"/>
</dbReference>
<dbReference type="GO" id="GO:0006935">
    <property type="term" value="P:chemotaxis"/>
    <property type="evidence" value="ECO:0007669"/>
    <property type="project" value="UniProtKB-KW"/>
</dbReference>
<gene>
    <name evidence="15" type="ORF">C942_03787</name>
</gene>
<evidence type="ECO:0000256" key="3">
    <source>
        <dbReference type="ARBA" id="ARBA00022475"/>
    </source>
</evidence>
<dbReference type="RefSeq" id="WP_007470718.1">
    <property type="nucleotide sequence ID" value="NZ_AMZO01000041.1"/>
</dbReference>
<sequence length="627" mass="68987">MKLLLKQKLIAASLFTVLLMAGSLTWLAANELQLQTQNDINTRARTLAATATKNLADWITVRSEIIHSLNHITDKPALGSYLQQAKKAGNFDDIYAGFPTGHFYRADESRYRNDYDPRIRPWYKTAKQQNQQIITSAYRSVTSNALMITIAEPVSENGSLKAVIGGDILIEQLVDDITRLKIGKNAQIMLIDKQTQSFLAHSEKALQLQPVTRYSNVLSMKNISDTMRSHEVEALTINGKGKLLYFTPVPKTQWLLAIEMDQETEEAGYHHLLQKLIISSIIITLFTVMLVAALVNFLFRDLGRVSAALADIANGEGDLTQRLEPCSDDEVGQLAHNFNRFVGNMHSMMSRLQQVSNTMNQQSELTATQAEERNKRIQHQQDEVNMIATAINQMACATQEIADNANNTAKTAEQSVTISQHGSAQVSQSQQSISKLAGEVKTTTEVIGELDVHAQNINTILSTIQDIAEQTNLLALNAAIEAARAGVQGRGFAVVADEVRILSQRTHSSTQEIQQMIENLQRTTNRAVGIMNDSRRLSDTSVDDANSAAASLAKINSSVNNINDMATRIASAAEEQSSVTTEITRNTAGIRDVANLLATEADEAAQQAAKLSLLSQELQQEIGQFKL</sequence>
<accession>L8J3I2</accession>
<comment type="subcellular location">
    <subcellularLocation>
        <location evidence="1">Cell inner membrane</location>
    </subcellularLocation>
    <subcellularLocation>
        <location evidence="2">Cell membrane</location>
        <topology evidence="2">Multi-pass membrane protein</topology>
    </subcellularLocation>
</comment>
<evidence type="ECO:0000259" key="13">
    <source>
        <dbReference type="PROSITE" id="PS50111"/>
    </source>
</evidence>
<dbReference type="PANTHER" id="PTHR32089">
    <property type="entry name" value="METHYL-ACCEPTING CHEMOTAXIS PROTEIN MCPB"/>
    <property type="match status" value="1"/>
</dbReference>
<evidence type="ECO:0000256" key="1">
    <source>
        <dbReference type="ARBA" id="ARBA00004533"/>
    </source>
</evidence>
<dbReference type="Proteomes" id="UP000011134">
    <property type="component" value="Unassembled WGS sequence"/>
</dbReference>
<dbReference type="InterPro" id="IPR029151">
    <property type="entry name" value="Sensor-like_sf"/>
</dbReference>
<feature type="chain" id="PRO_5003992630" evidence="12">
    <location>
        <begin position="29"/>
        <end position="627"/>
    </location>
</feature>
<proteinExistence type="inferred from homology"/>
<dbReference type="FunFam" id="1.10.287.950:FF:000001">
    <property type="entry name" value="Methyl-accepting chemotaxis sensory transducer"/>
    <property type="match status" value="1"/>
</dbReference>
<dbReference type="PROSITE" id="PS50111">
    <property type="entry name" value="CHEMOTAXIS_TRANSDUC_2"/>
    <property type="match status" value="1"/>
</dbReference>
<dbReference type="Pfam" id="PF00672">
    <property type="entry name" value="HAMP"/>
    <property type="match status" value="1"/>
</dbReference>
<dbReference type="InterPro" id="IPR004089">
    <property type="entry name" value="MCPsignal_dom"/>
</dbReference>
<evidence type="ECO:0000256" key="12">
    <source>
        <dbReference type="SAM" id="SignalP"/>
    </source>
</evidence>
<evidence type="ECO:0000256" key="9">
    <source>
        <dbReference type="ARBA" id="ARBA00029447"/>
    </source>
</evidence>
<dbReference type="InterPro" id="IPR033479">
    <property type="entry name" value="dCache_1"/>
</dbReference>
<feature type="transmembrane region" description="Helical" evidence="11">
    <location>
        <begin position="276"/>
        <end position="299"/>
    </location>
</feature>
<dbReference type="CDD" id="cd12912">
    <property type="entry name" value="PDC2_MCP_like"/>
    <property type="match status" value="1"/>
</dbReference>
<keyword evidence="8 10" id="KW-0807">Transducer</keyword>
<keyword evidence="4" id="KW-0145">Chemotaxis</keyword>
<dbReference type="GO" id="GO:0007165">
    <property type="term" value="P:signal transduction"/>
    <property type="evidence" value="ECO:0007669"/>
    <property type="project" value="UniProtKB-KW"/>
</dbReference>
<keyword evidence="12" id="KW-0732">Signal</keyword>
<dbReference type="PATRIC" id="fig|1056511.3.peg.4601"/>
<evidence type="ECO:0000256" key="4">
    <source>
        <dbReference type="ARBA" id="ARBA00022500"/>
    </source>
</evidence>
<dbReference type="OrthoDB" id="2489132at2"/>
<keyword evidence="16" id="KW-1185">Reference proteome</keyword>
<reference evidence="15 16" key="1">
    <citation type="submission" date="2012-12" db="EMBL/GenBank/DDBJ databases">
        <title>Genome Assembly of Photobacterium sp. AK15.</title>
        <authorList>
            <person name="Khatri I."/>
            <person name="Vaidya B."/>
            <person name="Srinivas T.N.R."/>
            <person name="Subramanian S."/>
            <person name="Pinnaka A."/>
        </authorList>
    </citation>
    <scope>NUCLEOTIDE SEQUENCE [LARGE SCALE GENOMIC DNA]</scope>
    <source>
        <strain evidence="15 16">AK15</strain>
    </source>
</reference>
<dbReference type="SUPFAM" id="SSF58104">
    <property type="entry name" value="Methyl-accepting chemotaxis protein (MCP) signaling domain"/>
    <property type="match status" value="1"/>
</dbReference>
<dbReference type="Gene3D" id="1.10.287.950">
    <property type="entry name" value="Methyl-accepting chemotaxis protein"/>
    <property type="match status" value="1"/>
</dbReference>
<evidence type="ECO:0000256" key="8">
    <source>
        <dbReference type="ARBA" id="ARBA00023224"/>
    </source>
</evidence>
<comment type="caution">
    <text evidence="15">The sequence shown here is derived from an EMBL/GenBank/DDBJ whole genome shotgun (WGS) entry which is preliminary data.</text>
</comment>
<dbReference type="Pfam" id="PF02743">
    <property type="entry name" value="dCache_1"/>
    <property type="match status" value="1"/>
</dbReference>
<feature type="domain" description="HAMP" evidence="14">
    <location>
        <begin position="296"/>
        <end position="350"/>
    </location>
</feature>
<comment type="similarity">
    <text evidence="9">Belongs to the methyl-accepting chemotaxis (MCP) protein family.</text>
</comment>
<evidence type="ECO:0000256" key="7">
    <source>
        <dbReference type="ARBA" id="ARBA00023136"/>
    </source>
</evidence>
<organism evidence="15 16">
    <name type="scientific">Photobacterium marinum</name>
    <dbReference type="NCBI Taxonomy" id="1056511"/>
    <lineage>
        <taxon>Bacteria</taxon>
        <taxon>Pseudomonadati</taxon>
        <taxon>Pseudomonadota</taxon>
        <taxon>Gammaproteobacteria</taxon>
        <taxon>Vibrionales</taxon>
        <taxon>Vibrionaceae</taxon>
        <taxon>Photobacterium</taxon>
    </lineage>
</organism>
<dbReference type="Gene3D" id="3.30.450.20">
    <property type="entry name" value="PAS domain"/>
    <property type="match status" value="2"/>
</dbReference>
<dbReference type="AlphaFoldDB" id="L8J3I2"/>
<dbReference type="PROSITE" id="PS50885">
    <property type="entry name" value="HAMP"/>
    <property type="match status" value="1"/>
</dbReference>
<evidence type="ECO:0000256" key="11">
    <source>
        <dbReference type="SAM" id="Phobius"/>
    </source>
</evidence>
<evidence type="ECO:0000313" key="16">
    <source>
        <dbReference type="Proteomes" id="UP000011134"/>
    </source>
</evidence>
<evidence type="ECO:0000259" key="14">
    <source>
        <dbReference type="PROSITE" id="PS50885"/>
    </source>
</evidence>